<dbReference type="AlphaFoldDB" id="S5ZYI7"/>
<proteinExistence type="predicted"/>
<accession>S5ZYI7</accession>
<name>S5ZYI7_9SPIR</name>
<dbReference type="STRING" id="1291379.TPE_0622"/>
<protein>
    <submittedName>
        <fullName evidence="1">Uncharacterized protein</fullName>
    </submittedName>
</protein>
<dbReference type="EMBL" id="CP004120">
    <property type="protein sequence ID" value="AGT43118.1"/>
    <property type="molecule type" value="Genomic_DNA"/>
</dbReference>
<dbReference type="KEGG" id="tped:TPE_0622"/>
<sequence>MMASVYRQYENSNFSVLANSLLRGEFLYGIKLFAVQQSFMSEQGAVLRMRVSLACIEAGAVVIDAYVQVDGNISYLFVLCSSFLSPDIFSKTVTAILPQAEIDCFYKNQAETYLMTSSEQHLTQKPIPFFAESNINSDANNLLISLLIEYKAILLDNKKTGLLAACLQNKNRSLLAEAIEIRKYSSADLNLNIMLFQKDGLILALPVFQIKKIDKDVFQKKYIQILPEYGGEKIYVEDIFLLKKIDLSKASFLKKIDKGIYEIEIQSIPGKFKFNFVVPMLMKRTKHSEL</sequence>
<evidence type="ECO:0000313" key="1">
    <source>
        <dbReference type="EMBL" id="AGT43118.1"/>
    </source>
</evidence>
<dbReference type="PATRIC" id="fig|1291379.3.peg.627"/>
<dbReference type="GeneID" id="301089304"/>
<dbReference type="HOGENOM" id="CLU_1069355_0_0_12"/>
<gene>
    <name evidence="1" type="ORF">TPE_0622</name>
</gene>
<keyword evidence="2" id="KW-1185">Reference proteome</keyword>
<evidence type="ECO:0000313" key="2">
    <source>
        <dbReference type="Proteomes" id="UP000015620"/>
    </source>
</evidence>
<organism evidence="1 2">
    <name type="scientific">Treponema pedis str. T A4</name>
    <dbReference type="NCBI Taxonomy" id="1291379"/>
    <lineage>
        <taxon>Bacteria</taxon>
        <taxon>Pseudomonadati</taxon>
        <taxon>Spirochaetota</taxon>
        <taxon>Spirochaetia</taxon>
        <taxon>Spirochaetales</taxon>
        <taxon>Treponemataceae</taxon>
        <taxon>Treponema</taxon>
    </lineage>
</organism>
<dbReference type="RefSeq" id="WP_020964418.1">
    <property type="nucleotide sequence ID" value="NC_022097.1"/>
</dbReference>
<dbReference type="Proteomes" id="UP000015620">
    <property type="component" value="Chromosome"/>
</dbReference>
<reference evidence="1 2" key="1">
    <citation type="journal article" date="2013" name="PLoS ONE">
        <title>Genome-Wide Relatedness of Treponema pedis, from Gingiva and Necrotic Skin Lesions of Pigs, with the Human Oral Pathogen Treponema denticola.</title>
        <authorList>
            <person name="Svartstrom O."/>
            <person name="Mushtaq M."/>
            <person name="Pringle M."/>
            <person name="Segerman B."/>
        </authorList>
    </citation>
    <scope>NUCLEOTIDE SEQUENCE [LARGE SCALE GENOMIC DNA]</scope>
    <source>
        <strain evidence="1">T A4</strain>
    </source>
</reference>